<evidence type="ECO:0000256" key="4">
    <source>
        <dbReference type="ARBA" id="ARBA00022980"/>
    </source>
</evidence>
<sequence>MHLNLKKRTTIRKKRALRIRKKLRGTAERPRLSVSKTLTHIGVQLIDDEKGITLASYSTLAKELKGKKKSKETARLVGEKIGELAKGKNIDRVVFDRGRFKYHGIIAELANGAREKGIKF</sequence>
<keyword evidence="5 7" id="KW-0687">Ribonucleoprotein</keyword>
<evidence type="ECO:0000313" key="8">
    <source>
        <dbReference type="EMBL" id="MBF5058867.1"/>
    </source>
</evidence>
<keyword evidence="9" id="KW-1185">Reference proteome</keyword>
<dbReference type="Pfam" id="PF00861">
    <property type="entry name" value="Ribosomal_L18p"/>
    <property type="match status" value="1"/>
</dbReference>
<dbReference type="CDD" id="cd00432">
    <property type="entry name" value="Ribosomal_L18_L5e"/>
    <property type="match status" value="1"/>
</dbReference>
<dbReference type="NCBIfam" id="TIGR00060">
    <property type="entry name" value="L18_bact"/>
    <property type="match status" value="1"/>
</dbReference>
<dbReference type="GO" id="GO:0005840">
    <property type="term" value="C:ribosome"/>
    <property type="evidence" value="ECO:0007669"/>
    <property type="project" value="UniProtKB-KW"/>
</dbReference>
<evidence type="ECO:0000256" key="2">
    <source>
        <dbReference type="ARBA" id="ARBA00022730"/>
    </source>
</evidence>
<dbReference type="EMBL" id="JAAEJV010000005">
    <property type="protein sequence ID" value="MBF5058867.1"/>
    <property type="molecule type" value="Genomic_DNA"/>
</dbReference>
<comment type="similarity">
    <text evidence="1 7">Belongs to the universal ribosomal protein uL18 family.</text>
</comment>
<keyword evidence="3 7" id="KW-0694">RNA-binding</keyword>
<dbReference type="Gene3D" id="3.30.420.100">
    <property type="match status" value="1"/>
</dbReference>
<reference evidence="8 9" key="1">
    <citation type="submission" date="2020-01" db="EMBL/GenBank/DDBJ databases">
        <title>Draft genome sequence of Cand. Neptunochlamydia vexilliferae K9.</title>
        <authorList>
            <person name="Schulz F."/>
            <person name="Koestlbacher S."/>
            <person name="Wascher F."/>
            <person name="Pizzetti I."/>
            <person name="Horn M."/>
        </authorList>
    </citation>
    <scope>NUCLEOTIDE SEQUENCE [LARGE SCALE GENOMIC DNA]</scope>
    <source>
        <strain evidence="8 9">K9</strain>
    </source>
</reference>
<evidence type="ECO:0000256" key="1">
    <source>
        <dbReference type="ARBA" id="ARBA00007116"/>
    </source>
</evidence>
<proteinExistence type="inferred from homology"/>
<dbReference type="Proteomes" id="UP001194714">
    <property type="component" value="Unassembled WGS sequence"/>
</dbReference>
<keyword evidence="4 7" id="KW-0689">Ribosomal protein</keyword>
<comment type="function">
    <text evidence="7">This is one of the proteins that bind and probably mediate the attachment of the 5S RNA into the large ribosomal subunit, where it forms part of the central protuberance.</text>
</comment>
<organism evidence="8 9">
    <name type="scientific">Candidatus Neptunichlamydia vexilliferae</name>
    <dbReference type="NCBI Taxonomy" id="1651774"/>
    <lineage>
        <taxon>Bacteria</taxon>
        <taxon>Pseudomonadati</taxon>
        <taxon>Chlamydiota</taxon>
        <taxon>Chlamydiia</taxon>
        <taxon>Parachlamydiales</taxon>
        <taxon>Simkaniaceae</taxon>
        <taxon>Candidatus Neptunichlamydia</taxon>
    </lineage>
</organism>
<protein>
    <recommendedName>
        <fullName evidence="6 7">Large ribosomal subunit protein uL18</fullName>
    </recommendedName>
</protein>
<name>A0ABS0AZ23_9BACT</name>
<dbReference type="InterPro" id="IPR057268">
    <property type="entry name" value="Ribosomal_L18"/>
</dbReference>
<evidence type="ECO:0000256" key="3">
    <source>
        <dbReference type="ARBA" id="ARBA00022884"/>
    </source>
</evidence>
<dbReference type="InterPro" id="IPR004389">
    <property type="entry name" value="Ribosomal_uL18_bac-type"/>
</dbReference>
<dbReference type="HAMAP" id="MF_01337_B">
    <property type="entry name" value="Ribosomal_uL18_B"/>
    <property type="match status" value="1"/>
</dbReference>
<dbReference type="InterPro" id="IPR005484">
    <property type="entry name" value="Ribosomal_uL18_bac/plant/anim"/>
</dbReference>
<dbReference type="PANTHER" id="PTHR12899">
    <property type="entry name" value="39S RIBOSOMAL PROTEIN L18, MITOCHONDRIAL"/>
    <property type="match status" value="1"/>
</dbReference>
<dbReference type="SUPFAM" id="SSF53137">
    <property type="entry name" value="Translational machinery components"/>
    <property type="match status" value="1"/>
</dbReference>
<accession>A0ABS0AZ23</accession>
<evidence type="ECO:0000313" key="9">
    <source>
        <dbReference type="Proteomes" id="UP001194714"/>
    </source>
</evidence>
<keyword evidence="2 7" id="KW-0699">rRNA-binding</keyword>
<comment type="subunit">
    <text evidence="7">Part of the 50S ribosomal subunit; part of the 5S rRNA/L5/L18/L25 subcomplex. Contacts the 5S and 23S rRNAs.</text>
</comment>
<evidence type="ECO:0000256" key="5">
    <source>
        <dbReference type="ARBA" id="ARBA00023274"/>
    </source>
</evidence>
<evidence type="ECO:0000256" key="6">
    <source>
        <dbReference type="ARBA" id="ARBA00035197"/>
    </source>
</evidence>
<dbReference type="RefSeq" id="WP_194847158.1">
    <property type="nucleotide sequence ID" value="NZ_JAAEJV010000005.1"/>
</dbReference>
<evidence type="ECO:0000256" key="7">
    <source>
        <dbReference type="HAMAP-Rule" id="MF_01337"/>
    </source>
</evidence>
<dbReference type="PANTHER" id="PTHR12899:SF3">
    <property type="entry name" value="LARGE RIBOSOMAL SUBUNIT PROTEIN UL18M"/>
    <property type="match status" value="1"/>
</dbReference>
<comment type="caution">
    <text evidence="8">The sequence shown here is derived from an EMBL/GenBank/DDBJ whole genome shotgun (WGS) entry which is preliminary data.</text>
</comment>
<gene>
    <name evidence="7" type="primary">rplR</name>
    <name evidence="8" type="ORF">NEPTK9_000367</name>
</gene>